<dbReference type="Proteomes" id="UP000030745">
    <property type="component" value="Unassembled WGS sequence"/>
</dbReference>
<dbReference type="GeneID" id="24138621"/>
<dbReference type="Gene3D" id="2.30.30.100">
    <property type="match status" value="1"/>
</dbReference>
<reference evidence="2 3" key="1">
    <citation type="journal article" date="2013" name="PLoS Genet.">
        <title>Distinctive expansion of potential virulence genes in the genome of the oomycete fish pathogen Saprolegnia parasitica.</title>
        <authorList>
            <person name="Jiang R.H."/>
            <person name="de Bruijn I."/>
            <person name="Haas B.J."/>
            <person name="Belmonte R."/>
            <person name="Lobach L."/>
            <person name="Christie J."/>
            <person name="van den Ackerveken G."/>
            <person name="Bottin A."/>
            <person name="Bulone V."/>
            <person name="Diaz-Moreno S.M."/>
            <person name="Dumas B."/>
            <person name="Fan L."/>
            <person name="Gaulin E."/>
            <person name="Govers F."/>
            <person name="Grenville-Briggs L.J."/>
            <person name="Horner N.R."/>
            <person name="Levin J.Z."/>
            <person name="Mammella M."/>
            <person name="Meijer H.J."/>
            <person name="Morris P."/>
            <person name="Nusbaum C."/>
            <person name="Oome S."/>
            <person name="Phillips A.J."/>
            <person name="van Rooyen D."/>
            <person name="Rzeszutek E."/>
            <person name="Saraiva M."/>
            <person name="Secombes C.J."/>
            <person name="Seidl M.F."/>
            <person name="Snel B."/>
            <person name="Stassen J.H."/>
            <person name="Sykes S."/>
            <person name="Tripathy S."/>
            <person name="van den Berg H."/>
            <person name="Vega-Arreguin J.C."/>
            <person name="Wawra S."/>
            <person name="Young S.K."/>
            <person name="Zeng Q."/>
            <person name="Dieguez-Uribeondo J."/>
            <person name="Russ C."/>
            <person name="Tyler B.M."/>
            <person name="van West P."/>
        </authorList>
    </citation>
    <scope>NUCLEOTIDE SEQUENCE [LARGE SCALE GENOMIC DNA]</scope>
    <source>
        <strain evidence="2 3">CBS 223.65</strain>
    </source>
</reference>
<proteinExistence type="predicted"/>
<dbReference type="SUPFAM" id="SSF50182">
    <property type="entry name" value="Sm-like ribonucleoproteins"/>
    <property type="match status" value="1"/>
</dbReference>
<dbReference type="GO" id="GO:0031417">
    <property type="term" value="C:NatC complex"/>
    <property type="evidence" value="ECO:0007669"/>
    <property type="project" value="InterPro"/>
</dbReference>
<feature type="domain" description="Sm" evidence="1">
    <location>
        <begin position="26"/>
        <end position="101"/>
    </location>
</feature>
<dbReference type="EMBL" id="KK583627">
    <property type="protein sequence ID" value="KDO17564.1"/>
    <property type="molecule type" value="Genomic_DNA"/>
</dbReference>
<dbReference type="AlphaFoldDB" id="A0A067BGN9"/>
<dbReference type="SMART" id="SM00651">
    <property type="entry name" value="Sm"/>
    <property type="match status" value="1"/>
</dbReference>
<dbReference type="CDD" id="cd06168">
    <property type="entry name" value="LSMD1"/>
    <property type="match status" value="1"/>
</dbReference>
<dbReference type="RefSeq" id="XP_012211731.1">
    <property type="nucleotide sequence ID" value="XM_012356341.1"/>
</dbReference>
<dbReference type="InterPro" id="IPR010920">
    <property type="entry name" value="LSM_dom_sf"/>
</dbReference>
<dbReference type="InterPro" id="IPR034110">
    <property type="entry name" value="LSMD1_Sm"/>
</dbReference>
<organism evidence="2 3">
    <name type="scientific">Saprolegnia parasitica (strain CBS 223.65)</name>
    <dbReference type="NCBI Taxonomy" id="695850"/>
    <lineage>
        <taxon>Eukaryota</taxon>
        <taxon>Sar</taxon>
        <taxon>Stramenopiles</taxon>
        <taxon>Oomycota</taxon>
        <taxon>Saprolegniomycetes</taxon>
        <taxon>Saprolegniales</taxon>
        <taxon>Saprolegniaceae</taxon>
        <taxon>Saprolegnia</taxon>
    </lineage>
</organism>
<evidence type="ECO:0000259" key="1">
    <source>
        <dbReference type="SMART" id="SM00651"/>
    </source>
</evidence>
<protein>
    <recommendedName>
        <fullName evidence="1">Sm domain-containing protein</fullName>
    </recommendedName>
</protein>
<dbReference type="KEGG" id="spar:SPRG_17057"/>
<dbReference type="STRING" id="695850.A0A067BGN9"/>
<name>A0A067BGN9_SAPPC</name>
<evidence type="ECO:0000313" key="2">
    <source>
        <dbReference type="EMBL" id="KDO17564.1"/>
    </source>
</evidence>
<evidence type="ECO:0000313" key="3">
    <source>
        <dbReference type="Proteomes" id="UP000030745"/>
    </source>
</evidence>
<keyword evidence="3" id="KW-1185">Reference proteome</keyword>
<dbReference type="PANTHER" id="PTHR10701:SF5">
    <property type="entry name" value="N-ALPHA-ACETYLTRANSFERASE 38, NATC AUXILIARY SUBUNIT"/>
    <property type="match status" value="1"/>
</dbReference>
<sequence length="105" mass="11575">MLSTNGKVVAHAAVAAEMDALPKSIQEVLGLIDQPLRVEISDGRILIGSFHCLDHEKNLILTETNEYRYANQDDDEVPQIPSKRFLGMTLVPGRHIVKVSQLAIA</sequence>
<accession>A0A067BGN9</accession>
<dbReference type="VEuPathDB" id="FungiDB:SPRG_17057"/>
<dbReference type="InterPro" id="IPR001163">
    <property type="entry name" value="Sm_dom_euk/arc"/>
</dbReference>
<dbReference type="OrthoDB" id="368909at2759"/>
<dbReference type="InterPro" id="IPR050914">
    <property type="entry name" value="snRNP_SmB/NAA38-like"/>
</dbReference>
<dbReference type="PANTHER" id="PTHR10701">
    <property type="entry name" value="SMALL NUCLEAR RIBONUCLEOPROTEIN-ASSOCIATED PROTEIN B AND N"/>
    <property type="match status" value="1"/>
</dbReference>
<gene>
    <name evidence="2" type="ORF">SPRG_17057</name>
</gene>
<dbReference type="Pfam" id="PF01423">
    <property type="entry name" value="LSM"/>
    <property type="match status" value="1"/>
</dbReference>